<name>A0AAD4QHZ8_9AGAM</name>
<evidence type="ECO:0000256" key="2">
    <source>
        <dbReference type="ARBA" id="ARBA00022679"/>
    </source>
</evidence>
<dbReference type="PANTHER" id="PTHR13271">
    <property type="entry name" value="UNCHARACTERIZED PUTATIVE METHYLTRANSFERASE"/>
    <property type="match status" value="1"/>
</dbReference>
<dbReference type="SUPFAM" id="SSF82199">
    <property type="entry name" value="SET domain"/>
    <property type="match status" value="1"/>
</dbReference>
<evidence type="ECO:0000256" key="3">
    <source>
        <dbReference type="ARBA" id="ARBA00022691"/>
    </source>
</evidence>
<dbReference type="PANTHER" id="PTHR13271:SF47">
    <property type="entry name" value="ACTIN-HISTIDINE N-METHYLTRANSFERASE"/>
    <property type="match status" value="1"/>
</dbReference>
<reference evidence="4" key="1">
    <citation type="submission" date="2022-01" db="EMBL/GenBank/DDBJ databases">
        <title>Comparative genomics reveals a dynamic genome evolution in the ectomycorrhizal milk-cap (Lactarius) mushrooms.</title>
        <authorList>
            <consortium name="DOE Joint Genome Institute"/>
            <person name="Lebreton A."/>
            <person name="Tang N."/>
            <person name="Kuo A."/>
            <person name="LaButti K."/>
            <person name="Drula E."/>
            <person name="Barry K."/>
            <person name="Clum A."/>
            <person name="Lipzen A."/>
            <person name="Mousain D."/>
            <person name="Ng V."/>
            <person name="Wang R."/>
            <person name="Wang X."/>
            <person name="Dai Y."/>
            <person name="Henrissat B."/>
            <person name="Grigoriev I.V."/>
            <person name="Guerin-Laguette A."/>
            <person name="Yu F."/>
            <person name="Martin F.M."/>
        </authorList>
    </citation>
    <scope>NUCLEOTIDE SEQUENCE</scope>
    <source>
        <strain evidence="4">QP</strain>
    </source>
</reference>
<protein>
    <submittedName>
        <fullName evidence="4">SET domain-containing protein</fullName>
    </submittedName>
</protein>
<keyword evidence="2" id="KW-0808">Transferase</keyword>
<dbReference type="InterPro" id="IPR046341">
    <property type="entry name" value="SET_dom_sf"/>
</dbReference>
<proteinExistence type="predicted"/>
<dbReference type="GO" id="GO:0016279">
    <property type="term" value="F:protein-lysine N-methyltransferase activity"/>
    <property type="evidence" value="ECO:0007669"/>
    <property type="project" value="TreeGrafter"/>
</dbReference>
<evidence type="ECO:0000256" key="1">
    <source>
        <dbReference type="ARBA" id="ARBA00022603"/>
    </source>
</evidence>
<keyword evidence="1" id="KW-0489">Methyltransferase</keyword>
<organism evidence="4 5">
    <name type="scientific">Lactarius akahatsu</name>
    <dbReference type="NCBI Taxonomy" id="416441"/>
    <lineage>
        <taxon>Eukaryota</taxon>
        <taxon>Fungi</taxon>
        <taxon>Dikarya</taxon>
        <taxon>Basidiomycota</taxon>
        <taxon>Agaricomycotina</taxon>
        <taxon>Agaricomycetes</taxon>
        <taxon>Russulales</taxon>
        <taxon>Russulaceae</taxon>
        <taxon>Lactarius</taxon>
    </lineage>
</organism>
<accession>A0AAD4QHZ8</accession>
<evidence type="ECO:0000313" key="4">
    <source>
        <dbReference type="EMBL" id="KAH9001288.1"/>
    </source>
</evidence>
<dbReference type="EMBL" id="JAKELL010000001">
    <property type="protein sequence ID" value="KAH9001288.1"/>
    <property type="molecule type" value="Genomic_DNA"/>
</dbReference>
<gene>
    <name evidence="4" type="ORF">EDB92DRAFT_39901</name>
</gene>
<dbReference type="Proteomes" id="UP001201163">
    <property type="component" value="Unassembled WGS sequence"/>
</dbReference>
<keyword evidence="3" id="KW-0949">S-adenosyl-L-methionine</keyword>
<dbReference type="InterPro" id="IPR050600">
    <property type="entry name" value="SETD3_SETD6_MTase"/>
</dbReference>
<dbReference type="Gene3D" id="3.90.1410.10">
    <property type="entry name" value="set domain protein methyltransferase, domain 1"/>
    <property type="match status" value="1"/>
</dbReference>
<dbReference type="AlphaFoldDB" id="A0AAD4QHZ8"/>
<comment type="caution">
    <text evidence="4">The sequence shown here is derived from an EMBL/GenBank/DDBJ whole genome shotgun (WGS) entry which is preliminary data.</text>
</comment>
<keyword evidence="5" id="KW-1185">Reference proteome</keyword>
<sequence length="476" mass="53992">MTTPVTDSGLTDSDEQRWRAMLEWLKGHGMLIDEDHLLVRPKHVADAGNGLFAIVDIPRQSPLFTLPSKTKINAETLGHYPRSELLTATQLMSLHLLLHRPVDGHESDDPNFGPYISMLPRDFGSHPLTWVVHQSLGVASREECKVMDLMPPSVLAELLLLEKRFRTDWEAVRQYLDNLPELSQQRRSKGVHSELILDFMWGWINVNTRCLYDDLGLDKDDNMSLCPVFDFANHAWFQPTMEPLREGESENWQVERRSPGERGNLDLVCVSCDRGIARDQEVTLRYGWHPNRTLFVEYGFVNAIKPEEFMSGVYPGEVNVQDIVTDLLDQQGDAGTFVKKTLDAEGYWGDWTFHSSPSPAHASFRLITALRLYHTFPTRPDFGGAVSENGMNTASRAWRDTIMGYTDDISEANEKACGETIREICRKVIERAEIGLKCVKEGEEGGGGWYSKSLGIVEQLWTEELWVARAVLLKLS</sequence>
<evidence type="ECO:0000313" key="5">
    <source>
        <dbReference type="Proteomes" id="UP001201163"/>
    </source>
</evidence>
<dbReference type="GO" id="GO:0032259">
    <property type="term" value="P:methylation"/>
    <property type="evidence" value="ECO:0007669"/>
    <property type="project" value="UniProtKB-KW"/>
</dbReference>